<keyword evidence="3" id="KW-1185">Reference proteome</keyword>
<dbReference type="RefSeq" id="WP_309693069.1">
    <property type="nucleotide sequence ID" value="NZ_JAVIZQ010000001.1"/>
</dbReference>
<evidence type="ECO:0000313" key="2">
    <source>
        <dbReference type="EMBL" id="MDR6143691.1"/>
    </source>
</evidence>
<accession>A0ABU1HUF9</accession>
<dbReference type="InterPro" id="IPR039422">
    <property type="entry name" value="MarR/SlyA-like"/>
</dbReference>
<dbReference type="GO" id="GO:0003677">
    <property type="term" value="F:DNA binding"/>
    <property type="evidence" value="ECO:0007669"/>
    <property type="project" value="UniProtKB-KW"/>
</dbReference>
<dbReference type="Proteomes" id="UP001249291">
    <property type="component" value="Unassembled WGS sequence"/>
</dbReference>
<keyword evidence="2" id="KW-0238">DNA-binding</keyword>
<organism evidence="2 3">
    <name type="scientific">Microbacterium foliorum</name>
    <dbReference type="NCBI Taxonomy" id="104336"/>
    <lineage>
        <taxon>Bacteria</taxon>
        <taxon>Bacillati</taxon>
        <taxon>Actinomycetota</taxon>
        <taxon>Actinomycetes</taxon>
        <taxon>Micrococcales</taxon>
        <taxon>Microbacteriaceae</taxon>
        <taxon>Microbacterium</taxon>
    </lineage>
</organism>
<proteinExistence type="predicted"/>
<dbReference type="EMBL" id="JAVIZQ010000001">
    <property type="protein sequence ID" value="MDR6143691.1"/>
    <property type="molecule type" value="Genomic_DNA"/>
</dbReference>
<dbReference type="Gene3D" id="1.10.10.10">
    <property type="entry name" value="Winged helix-like DNA-binding domain superfamily/Winged helix DNA-binding domain"/>
    <property type="match status" value="1"/>
</dbReference>
<sequence>MSSRTETTTRATELVARVDELRRAEAQFGRRLAAVRAPNDTDREAMRYILDAPEDAPATPGGLAAHLNVSTAAITSLLRRLQERGQIVVAPHPADARSKVLRPSLRDLNAQADELTQRIESLASEFTPEQTDAITRFLRRLAEEIGDLP</sequence>
<comment type="caution">
    <text evidence="2">The sequence shown here is derived from an EMBL/GenBank/DDBJ whole genome shotgun (WGS) entry which is preliminary data.</text>
</comment>
<dbReference type="PANTHER" id="PTHR33164:SF43">
    <property type="entry name" value="HTH-TYPE TRANSCRIPTIONAL REPRESSOR YETL"/>
    <property type="match status" value="1"/>
</dbReference>
<gene>
    <name evidence="2" type="ORF">QE375_003245</name>
</gene>
<protein>
    <submittedName>
        <fullName evidence="2">DNA-binding MarR family transcriptional regulator</fullName>
    </submittedName>
</protein>
<evidence type="ECO:0000259" key="1">
    <source>
        <dbReference type="Pfam" id="PF12802"/>
    </source>
</evidence>
<reference evidence="2 3" key="1">
    <citation type="submission" date="2023-08" db="EMBL/GenBank/DDBJ databases">
        <title>Functional and genomic diversity of the sorghum phyllosphere microbiome.</title>
        <authorList>
            <person name="Shade A."/>
        </authorList>
    </citation>
    <scope>NUCLEOTIDE SEQUENCE [LARGE SCALE GENOMIC DNA]</scope>
    <source>
        <strain evidence="2 3">SORGH_AS_0445</strain>
    </source>
</reference>
<feature type="domain" description="HTH marR-type" evidence="1">
    <location>
        <begin position="47"/>
        <end position="98"/>
    </location>
</feature>
<dbReference type="InterPro" id="IPR036388">
    <property type="entry name" value="WH-like_DNA-bd_sf"/>
</dbReference>
<dbReference type="InterPro" id="IPR000835">
    <property type="entry name" value="HTH_MarR-typ"/>
</dbReference>
<name>A0ABU1HUF9_9MICO</name>
<dbReference type="SUPFAM" id="SSF46785">
    <property type="entry name" value="Winged helix' DNA-binding domain"/>
    <property type="match status" value="1"/>
</dbReference>
<dbReference type="Pfam" id="PF12802">
    <property type="entry name" value="MarR_2"/>
    <property type="match status" value="1"/>
</dbReference>
<evidence type="ECO:0000313" key="3">
    <source>
        <dbReference type="Proteomes" id="UP001249291"/>
    </source>
</evidence>
<dbReference type="PANTHER" id="PTHR33164">
    <property type="entry name" value="TRANSCRIPTIONAL REGULATOR, MARR FAMILY"/>
    <property type="match status" value="1"/>
</dbReference>
<dbReference type="InterPro" id="IPR036390">
    <property type="entry name" value="WH_DNA-bd_sf"/>
</dbReference>